<gene>
    <name evidence="5" type="ORF">FE374_00260</name>
</gene>
<organism evidence="5 6">
    <name type="scientific">Georgenia yuyongxinii</name>
    <dbReference type="NCBI Taxonomy" id="2589797"/>
    <lineage>
        <taxon>Bacteria</taxon>
        <taxon>Bacillati</taxon>
        <taxon>Actinomycetota</taxon>
        <taxon>Actinomycetes</taxon>
        <taxon>Micrococcales</taxon>
        <taxon>Bogoriellaceae</taxon>
        <taxon>Georgenia</taxon>
    </lineage>
</organism>
<name>A0A5B8CA06_9MICO</name>
<evidence type="ECO:0000313" key="5">
    <source>
        <dbReference type="EMBL" id="QDC26421.1"/>
    </source>
</evidence>
<dbReference type="AlphaFoldDB" id="A0A5B8CA06"/>
<proteinExistence type="inferred from homology"/>
<comment type="similarity">
    <text evidence="1">Belongs to the glycosyl hydrolase 3 family.</text>
</comment>
<evidence type="ECO:0000256" key="3">
    <source>
        <dbReference type="ARBA" id="ARBA00023295"/>
    </source>
</evidence>
<dbReference type="OrthoDB" id="9805821at2"/>
<evidence type="ECO:0000259" key="4">
    <source>
        <dbReference type="Pfam" id="PF00933"/>
    </source>
</evidence>
<dbReference type="InterPro" id="IPR017853">
    <property type="entry name" value="GH"/>
</dbReference>
<reference evidence="5 6" key="1">
    <citation type="submission" date="2019-05" db="EMBL/GenBank/DDBJ databases">
        <title>Georgenia *** sp. nov., and Georgenia *** sp. nov., isolated from the intestinal contents of plateau pika (Ochotona curzoniae) in the Qinghai-Tibet plateau of China.</title>
        <authorList>
            <person name="Tian Z."/>
        </authorList>
    </citation>
    <scope>NUCLEOTIDE SEQUENCE [LARGE SCALE GENOMIC DNA]</scope>
    <source>
        <strain evidence="5 6">Z443</strain>
    </source>
</reference>
<dbReference type="Pfam" id="PF00933">
    <property type="entry name" value="Glyco_hydro_3"/>
    <property type="match status" value="1"/>
</dbReference>
<sequence>MVGQMLLLGFRGTTLEPTNPVVADLERHLGGVVLFSRDVPSGSATRNITSPAQVAALTATLQAQADPPLLVTTDQEGGQVARLGPEHGFPATRSAAQLGAMGDPAATRAAAAEMARTLRVAGVNLNLAPVVDVNVNPTNPIIGALGRSFSAHPDVVAEEAAAFVRGHHDEGVLTTLKHFPGHGSSRADTHAGFVDVTDTWSEAELVPYRSLIGQGLADAVMVAHVFNATLDADHPASLSAATITGLLREDLGFDGVVMSDDLQMGAITQQWSFDEAIHLAVQAGTDLLTFSNNLEAFEPDLGARAHATLLDLVRRGEIDEARIAASYERIQLLKARLG</sequence>
<keyword evidence="3" id="KW-0326">Glycosidase</keyword>
<dbReference type="KEGG" id="gyu:FE374_00260"/>
<dbReference type="Gene3D" id="3.20.20.300">
    <property type="entry name" value="Glycoside hydrolase, family 3, N-terminal domain"/>
    <property type="match status" value="1"/>
</dbReference>
<dbReference type="GO" id="GO:0004553">
    <property type="term" value="F:hydrolase activity, hydrolyzing O-glycosyl compounds"/>
    <property type="evidence" value="ECO:0007669"/>
    <property type="project" value="InterPro"/>
</dbReference>
<dbReference type="InterPro" id="IPR036962">
    <property type="entry name" value="Glyco_hydro_3_N_sf"/>
</dbReference>
<dbReference type="SUPFAM" id="SSF51445">
    <property type="entry name" value="(Trans)glycosidases"/>
    <property type="match status" value="1"/>
</dbReference>
<dbReference type="PANTHER" id="PTHR30480:SF16">
    <property type="entry name" value="GLYCOSIDE HYDROLASE FAMILY 3 DOMAIN PROTEIN"/>
    <property type="match status" value="1"/>
</dbReference>
<dbReference type="InterPro" id="IPR050226">
    <property type="entry name" value="NagZ_Beta-hexosaminidase"/>
</dbReference>
<evidence type="ECO:0000256" key="1">
    <source>
        <dbReference type="ARBA" id="ARBA00005336"/>
    </source>
</evidence>
<dbReference type="GO" id="GO:0005975">
    <property type="term" value="P:carbohydrate metabolic process"/>
    <property type="evidence" value="ECO:0007669"/>
    <property type="project" value="InterPro"/>
</dbReference>
<accession>A0A5B8CA06</accession>
<dbReference type="InterPro" id="IPR001764">
    <property type="entry name" value="Glyco_hydro_3_N"/>
</dbReference>
<dbReference type="PANTHER" id="PTHR30480">
    <property type="entry name" value="BETA-HEXOSAMINIDASE-RELATED"/>
    <property type="match status" value="1"/>
</dbReference>
<dbReference type="Proteomes" id="UP000314616">
    <property type="component" value="Chromosome"/>
</dbReference>
<feature type="domain" description="Glycoside hydrolase family 3 N-terminal" evidence="4">
    <location>
        <begin position="26"/>
        <end position="331"/>
    </location>
</feature>
<dbReference type="GO" id="GO:0009254">
    <property type="term" value="P:peptidoglycan turnover"/>
    <property type="evidence" value="ECO:0007669"/>
    <property type="project" value="TreeGrafter"/>
</dbReference>
<protein>
    <submittedName>
        <fullName evidence="5">Glycoside hydrolase family 3 protein</fullName>
    </submittedName>
</protein>
<keyword evidence="2 5" id="KW-0378">Hydrolase</keyword>
<evidence type="ECO:0000256" key="2">
    <source>
        <dbReference type="ARBA" id="ARBA00022801"/>
    </source>
</evidence>
<dbReference type="EMBL" id="CP040915">
    <property type="protein sequence ID" value="QDC26421.1"/>
    <property type="molecule type" value="Genomic_DNA"/>
</dbReference>
<evidence type="ECO:0000313" key="6">
    <source>
        <dbReference type="Proteomes" id="UP000314616"/>
    </source>
</evidence>